<dbReference type="Pfam" id="PF03466">
    <property type="entry name" value="LysR_substrate"/>
    <property type="match status" value="1"/>
</dbReference>
<dbReference type="Gene3D" id="3.40.190.10">
    <property type="entry name" value="Periplasmic binding protein-like II"/>
    <property type="match status" value="2"/>
</dbReference>
<dbReference type="PANTHER" id="PTHR30346">
    <property type="entry name" value="TRANSCRIPTIONAL DUAL REGULATOR HCAR-RELATED"/>
    <property type="match status" value="1"/>
</dbReference>
<evidence type="ECO:0000256" key="4">
    <source>
        <dbReference type="ARBA" id="ARBA00023163"/>
    </source>
</evidence>
<dbReference type="PANTHER" id="PTHR30346:SF10">
    <property type="entry name" value="TRANSCRIPTIONAL REGULATOR OF OXIDATIVE STRESS OXYR"/>
    <property type="match status" value="1"/>
</dbReference>
<dbReference type="eggNOG" id="COG0583">
    <property type="taxonomic scope" value="Bacteria"/>
</dbReference>
<dbReference type="PROSITE" id="PS50931">
    <property type="entry name" value="HTH_LYSR"/>
    <property type="match status" value="1"/>
</dbReference>
<dbReference type="FunFam" id="1.10.10.10:FF:000001">
    <property type="entry name" value="LysR family transcriptional regulator"/>
    <property type="match status" value="1"/>
</dbReference>
<dbReference type="InterPro" id="IPR005119">
    <property type="entry name" value="LysR_subst-bd"/>
</dbReference>
<dbReference type="GO" id="GO:0003677">
    <property type="term" value="F:DNA binding"/>
    <property type="evidence" value="ECO:0007669"/>
    <property type="project" value="UniProtKB-KW"/>
</dbReference>
<comment type="caution">
    <text evidence="6">The sequence shown here is derived from an EMBL/GenBank/DDBJ whole genome shotgun (WGS) entry which is preliminary data.</text>
</comment>
<keyword evidence="3" id="KW-0238">DNA-binding</keyword>
<name>M7PTN2_9GAMM</name>
<reference evidence="6 7" key="1">
    <citation type="journal article" date="2013" name="Genome Announc.">
        <title>Draft Genome Sequence of Methylophaga lonarensis MPLT, a Haloalkaliphilic (Non-Methane-Utilizing) Methylotroph.</title>
        <authorList>
            <person name="Shetty S.A."/>
            <person name="Marathe N.P."/>
            <person name="Munot H."/>
            <person name="Antony C.P."/>
            <person name="Dhotre D.P."/>
            <person name="Murrell J.C."/>
            <person name="Shouche Y.S."/>
        </authorList>
    </citation>
    <scope>NUCLEOTIDE SEQUENCE [LARGE SCALE GENOMIC DNA]</scope>
    <source>
        <strain evidence="6 7">MPL</strain>
    </source>
</reference>
<sequence>MKLPTLRQLHYLTAVIDEKHFGKAAERCHVTQSTLSAGIQDLEDLLEVSLLERTNRKVLSTPIGEEIAARARQILSLSEDLVDLAQAEKNPMSGRIRIGLIPTISPFLLPKTLPVIRRELPDLELILVEDQSERLLDQLEAGNVDVVILAFPFNIRGLNQRKIFSERFWIALPKDHRLCKQEQIKAEEIPVKELLLLAEGHCLREHALSACELPLSAQRRSVQATSLYTLIEMVASGMGITLIPEMAVNSDMVKHADICLKPLKSAAVQSEREIGLVWRPSFRRTRTLDRLTEILGSVDLS</sequence>
<dbReference type="InterPro" id="IPR036388">
    <property type="entry name" value="WH-like_DNA-bd_sf"/>
</dbReference>
<dbReference type="SUPFAM" id="SSF53850">
    <property type="entry name" value="Periplasmic binding protein-like II"/>
    <property type="match status" value="1"/>
</dbReference>
<dbReference type="GO" id="GO:0032993">
    <property type="term" value="C:protein-DNA complex"/>
    <property type="evidence" value="ECO:0007669"/>
    <property type="project" value="TreeGrafter"/>
</dbReference>
<evidence type="ECO:0000256" key="3">
    <source>
        <dbReference type="ARBA" id="ARBA00023125"/>
    </source>
</evidence>
<dbReference type="PRINTS" id="PR00039">
    <property type="entry name" value="HTHLYSR"/>
</dbReference>
<evidence type="ECO:0000313" key="7">
    <source>
        <dbReference type="Proteomes" id="UP000012019"/>
    </source>
</evidence>
<organism evidence="6 7">
    <name type="scientific">Methylophaga lonarensis MPL</name>
    <dbReference type="NCBI Taxonomy" id="1286106"/>
    <lineage>
        <taxon>Bacteria</taxon>
        <taxon>Pseudomonadati</taxon>
        <taxon>Pseudomonadota</taxon>
        <taxon>Gammaproteobacteria</taxon>
        <taxon>Thiotrichales</taxon>
        <taxon>Piscirickettsiaceae</taxon>
        <taxon>Methylophaga</taxon>
    </lineage>
</organism>
<dbReference type="GO" id="GO:0003700">
    <property type="term" value="F:DNA-binding transcription factor activity"/>
    <property type="evidence" value="ECO:0007669"/>
    <property type="project" value="InterPro"/>
</dbReference>
<dbReference type="EMBL" id="APHR01000014">
    <property type="protein sequence ID" value="EMR13799.1"/>
    <property type="molecule type" value="Genomic_DNA"/>
</dbReference>
<dbReference type="InterPro" id="IPR036390">
    <property type="entry name" value="WH_DNA-bd_sf"/>
</dbReference>
<evidence type="ECO:0000259" key="5">
    <source>
        <dbReference type="PROSITE" id="PS50931"/>
    </source>
</evidence>
<dbReference type="Proteomes" id="UP000012019">
    <property type="component" value="Unassembled WGS sequence"/>
</dbReference>
<dbReference type="PATRIC" id="fig|1286106.3.peg.631"/>
<comment type="similarity">
    <text evidence="1">Belongs to the LysR transcriptional regulatory family.</text>
</comment>
<dbReference type="STRING" id="1286106.MPL1_03158"/>
<dbReference type="CDD" id="cd08411">
    <property type="entry name" value="PBP2_OxyR"/>
    <property type="match status" value="1"/>
</dbReference>
<dbReference type="Pfam" id="PF00126">
    <property type="entry name" value="HTH_1"/>
    <property type="match status" value="1"/>
</dbReference>
<keyword evidence="7" id="KW-1185">Reference proteome</keyword>
<accession>M7PTN2</accession>
<evidence type="ECO:0000256" key="1">
    <source>
        <dbReference type="ARBA" id="ARBA00009437"/>
    </source>
</evidence>
<dbReference type="Gene3D" id="1.10.10.10">
    <property type="entry name" value="Winged helix-like DNA-binding domain superfamily/Winged helix DNA-binding domain"/>
    <property type="match status" value="1"/>
</dbReference>
<keyword evidence="4" id="KW-0804">Transcription</keyword>
<gene>
    <name evidence="6" type="ORF">MPL1_03158</name>
</gene>
<dbReference type="InterPro" id="IPR000847">
    <property type="entry name" value="LysR_HTH_N"/>
</dbReference>
<evidence type="ECO:0000313" key="6">
    <source>
        <dbReference type="EMBL" id="EMR13799.1"/>
    </source>
</evidence>
<proteinExistence type="inferred from homology"/>
<keyword evidence="2" id="KW-0805">Transcription regulation</keyword>
<protein>
    <submittedName>
        <fullName evidence="6">Hydrogen peroxide-inducible genes activator</fullName>
    </submittedName>
</protein>
<dbReference type="AlphaFoldDB" id="M7PTN2"/>
<dbReference type="OrthoDB" id="9775392at2"/>
<feature type="domain" description="HTH lysR-type" evidence="5">
    <location>
        <begin position="4"/>
        <end position="61"/>
    </location>
</feature>
<evidence type="ECO:0000256" key="2">
    <source>
        <dbReference type="ARBA" id="ARBA00023015"/>
    </source>
</evidence>
<dbReference type="RefSeq" id="WP_009725666.1">
    <property type="nucleotide sequence ID" value="NZ_APHR01000014.1"/>
</dbReference>
<dbReference type="SUPFAM" id="SSF46785">
    <property type="entry name" value="Winged helix' DNA-binding domain"/>
    <property type="match status" value="1"/>
</dbReference>